<keyword evidence="2" id="KW-1185">Reference proteome</keyword>
<reference evidence="2" key="1">
    <citation type="journal article" date="2012" name="Science">
        <title>The Paleozoic origin of enzymatic lignin decomposition reconstructed from 31 fungal genomes.</title>
        <authorList>
            <person name="Floudas D."/>
            <person name="Binder M."/>
            <person name="Riley R."/>
            <person name="Barry K."/>
            <person name="Blanchette R.A."/>
            <person name="Henrissat B."/>
            <person name="Martinez A.T."/>
            <person name="Otillar R."/>
            <person name="Spatafora J.W."/>
            <person name="Yadav J.S."/>
            <person name="Aerts A."/>
            <person name="Benoit I."/>
            <person name="Boyd A."/>
            <person name="Carlson A."/>
            <person name="Copeland A."/>
            <person name="Coutinho P.M."/>
            <person name="de Vries R.P."/>
            <person name="Ferreira P."/>
            <person name="Findley K."/>
            <person name="Foster B."/>
            <person name="Gaskell J."/>
            <person name="Glotzer D."/>
            <person name="Gorecki P."/>
            <person name="Heitman J."/>
            <person name="Hesse C."/>
            <person name="Hori C."/>
            <person name="Igarashi K."/>
            <person name="Jurgens J.A."/>
            <person name="Kallen N."/>
            <person name="Kersten P."/>
            <person name="Kohler A."/>
            <person name="Kuees U."/>
            <person name="Kumar T.K.A."/>
            <person name="Kuo A."/>
            <person name="LaButti K."/>
            <person name="Larrondo L.F."/>
            <person name="Lindquist E."/>
            <person name="Ling A."/>
            <person name="Lombard V."/>
            <person name="Lucas S."/>
            <person name="Lundell T."/>
            <person name="Martin R."/>
            <person name="McLaughlin D.J."/>
            <person name="Morgenstern I."/>
            <person name="Morin E."/>
            <person name="Murat C."/>
            <person name="Nagy L.G."/>
            <person name="Nolan M."/>
            <person name="Ohm R.A."/>
            <person name="Patyshakuliyeva A."/>
            <person name="Rokas A."/>
            <person name="Ruiz-Duenas F.J."/>
            <person name="Sabat G."/>
            <person name="Salamov A."/>
            <person name="Samejima M."/>
            <person name="Schmutz J."/>
            <person name="Slot J.C."/>
            <person name="St John F."/>
            <person name="Stenlid J."/>
            <person name="Sun H."/>
            <person name="Sun S."/>
            <person name="Syed K."/>
            <person name="Tsang A."/>
            <person name="Wiebenga A."/>
            <person name="Young D."/>
            <person name="Pisabarro A."/>
            <person name="Eastwood D.C."/>
            <person name="Martin F."/>
            <person name="Cullen D."/>
            <person name="Grigoriev I.V."/>
            <person name="Hibbett D.S."/>
        </authorList>
    </citation>
    <scope>NUCLEOTIDE SEQUENCE [LARGE SCALE GENOMIC DNA]</scope>
    <source>
        <strain evidence="2">RWD-64-598 SS2</strain>
    </source>
</reference>
<evidence type="ECO:0000313" key="1">
    <source>
        <dbReference type="EMBL" id="EIW76039.1"/>
    </source>
</evidence>
<protein>
    <submittedName>
        <fullName evidence="1">Uncharacterized protein</fullName>
    </submittedName>
</protein>
<dbReference type="EMBL" id="JH711587">
    <property type="protein sequence ID" value="EIW76039.1"/>
    <property type="molecule type" value="Genomic_DNA"/>
</dbReference>
<comment type="caution">
    <text evidence="1">The sequence shown here is derived from an EMBL/GenBank/DDBJ whole genome shotgun (WGS) entry which is preliminary data.</text>
</comment>
<dbReference type="OrthoDB" id="2692094at2759"/>
<name>A0A5M3MA16_CONPW</name>
<dbReference type="KEGG" id="cput:CONPUDRAFT_65233"/>
<dbReference type="RefSeq" id="XP_007773775.1">
    <property type="nucleotide sequence ID" value="XM_007775585.1"/>
</dbReference>
<organism evidence="1 2">
    <name type="scientific">Coniophora puteana (strain RWD-64-598)</name>
    <name type="common">Brown rot fungus</name>
    <dbReference type="NCBI Taxonomy" id="741705"/>
    <lineage>
        <taxon>Eukaryota</taxon>
        <taxon>Fungi</taxon>
        <taxon>Dikarya</taxon>
        <taxon>Basidiomycota</taxon>
        <taxon>Agaricomycotina</taxon>
        <taxon>Agaricomycetes</taxon>
        <taxon>Agaricomycetidae</taxon>
        <taxon>Boletales</taxon>
        <taxon>Coniophorineae</taxon>
        <taxon>Coniophoraceae</taxon>
        <taxon>Coniophora</taxon>
    </lineage>
</organism>
<dbReference type="AlphaFoldDB" id="A0A5M3MA16"/>
<sequence length="81" mass="9595">MLLQEFTRCLKTHILDRLREQGDTPKSLDLPSKDVKDFEYHEEQLDALITSKNRLHEHKTLCINYTTYDVQREQDTINACS</sequence>
<proteinExistence type="predicted"/>
<dbReference type="GeneID" id="19208413"/>
<dbReference type="Proteomes" id="UP000053558">
    <property type="component" value="Unassembled WGS sequence"/>
</dbReference>
<accession>A0A5M3MA16</accession>
<gene>
    <name evidence="1" type="ORF">CONPUDRAFT_65233</name>
</gene>
<evidence type="ECO:0000313" key="2">
    <source>
        <dbReference type="Proteomes" id="UP000053558"/>
    </source>
</evidence>